<evidence type="ECO:0000313" key="1">
    <source>
        <dbReference type="EMBL" id="KRY94195.1"/>
    </source>
</evidence>
<dbReference type="EMBL" id="JYDP01005412">
    <property type="protein sequence ID" value="KRY94195.1"/>
    <property type="molecule type" value="Genomic_DNA"/>
</dbReference>
<organism evidence="1 2">
    <name type="scientific">Trichinella zimbabwensis</name>
    <dbReference type="NCBI Taxonomy" id="268475"/>
    <lineage>
        <taxon>Eukaryota</taxon>
        <taxon>Metazoa</taxon>
        <taxon>Ecdysozoa</taxon>
        <taxon>Nematoda</taxon>
        <taxon>Enoplea</taxon>
        <taxon>Dorylaimia</taxon>
        <taxon>Trichinellida</taxon>
        <taxon>Trichinellidae</taxon>
        <taxon>Trichinella</taxon>
    </lineage>
</organism>
<protein>
    <submittedName>
        <fullName evidence="1">Uncharacterized protein</fullName>
    </submittedName>
</protein>
<sequence length="50" mass="5839">MRHSFTILTTILLRTSRYHWIAQIQEIKRVSLTCKFSCVALPFVCLATIQ</sequence>
<dbReference type="Proteomes" id="UP000055024">
    <property type="component" value="Unassembled WGS sequence"/>
</dbReference>
<comment type="caution">
    <text evidence="1">The sequence shown here is derived from an EMBL/GenBank/DDBJ whole genome shotgun (WGS) entry which is preliminary data.</text>
</comment>
<accession>A0A0V1G9J0</accession>
<keyword evidence="2" id="KW-1185">Reference proteome</keyword>
<reference evidence="1 2" key="1">
    <citation type="submission" date="2015-01" db="EMBL/GenBank/DDBJ databases">
        <title>Evolution of Trichinella species and genotypes.</title>
        <authorList>
            <person name="Korhonen P.K."/>
            <person name="Edoardo P."/>
            <person name="Giuseppe L.R."/>
            <person name="Gasser R.B."/>
        </authorList>
    </citation>
    <scope>NUCLEOTIDE SEQUENCE [LARGE SCALE GENOMIC DNA]</scope>
    <source>
        <strain evidence="1">ISS1029</strain>
    </source>
</reference>
<dbReference type="AlphaFoldDB" id="A0A0V1G9J0"/>
<gene>
    <name evidence="1" type="ORF">T11_12194</name>
</gene>
<proteinExistence type="predicted"/>
<evidence type="ECO:0000313" key="2">
    <source>
        <dbReference type="Proteomes" id="UP000055024"/>
    </source>
</evidence>
<name>A0A0V1G9J0_9BILA</name>